<organism evidence="2 3">
    <name type="scientific">Halosimplex litoreum</name>
    <dbReference type="NCBI Taxonomy" id="1198301"/>
    <lineage>
        <taxon>Archaea</taxon>
        <taxon>Methanobacteriati</taxon>
        <taxon>Methanobacteriota</taxon>
        <taxon>Stenosarchaea group</taxon>
        <taxon>Halobacteria</taxon>
        <taxon>Halobacteriales</taxon>
        <taxon>Haloarculaceae</taxon>
        <taxon>Halosimplex</taxon>
    </lineage>
</organism>
<dbReference type="EMBL" id="CP065856">
    <property type="protein sequence ID" value="QPV63976.1"/>
    <property type="molecule type" value="Genomic_DNA"/>
</dbReference>
<evidence type="ECO:0000313" key="2">
    <source>
        <dbReference type="EMBL" id="QPV63976.1"/>
    </source>
</evidence>
<feature type="region of interest" description="Disordered" evidence="1">
    <location>
        <begin position="33"/>
        <end position="59"/>
    </location>
</feature>
<evidence type="ECO:0000256" key="1">
    <source>
        <dbReference type="SAM" id="MobiDB-lite"/>
    </source>
</evidence>
<dbReference type="OrthoDB" id="167544at2157"/>
<reference evidence="2 3" key="1">
    <citation type="submission" date="2020-12" db="EMBL/GenBank/DDBJ databases">
        <title>Halosimplex halophilum sp. nov. and Halosimplex salinum sp. nov., two new members of the genus Halosimplex.</title>
        <authorList>
            <person name="Cui H.L."/>
        </authorList>
    </citation>
    <scope>NUCLEOTIDE SEQUENCE [LARGE SCALE GENOMIC DNA]</scope>
    <source>
        <strain evidence="2 3">YGH94</strain>
    </source>
</reference>
<proteinExistence type="predicted"/>
<dbReference type="RefSeq" id="WP_198062752.1">
    <property type="nucleotide sequence ID" value="NZ_CP065856.1"/>
</dbReference>
<keyword evidence="3" id="KW-1185">Reference proteome</keyword>
<accession>A0A7T3G0C6</accession>
<sequence>MDRGTRSLALLALLAMVVLPACLAGGPFAGAEAANSPPVETLSACSGNETTPGVGSPGALPASAGGFELTANRSVVERGEPIAFELTNVADDRRTTDTRNRYALQRRAGGAWKTVTLFPEERAGFNATALVHDPGQGLAWSFRASAGGFSTGKFVVCEPLPAGDYRFVFEGPPALAVRFELVGGSDGTRTVSEHAR</sequence>
<dbReference type="KEGG" id="hlt:I7X12_04915"/>
<evidence type="ECO:0000313" key="3">
    <source>
        <dbReference type="Proteomes" id="UP000595001"/>
    </source>
</evidence>
<dbReference type="AlphaFoldDB" id="A0A7T3G0C6"/>
<name>A0A7T3G0C6_9EURY</name>
<gene>
    <name evidence="2" type="ORF">I7X12_04915</name>
</gene>
<dbReference type="Proteomes" id="UP000595001">
    <property type="component" value="Chromosome"/>
</dbReference>
<protein>
    <submittedName>
        <fullName evidence="2">Uncharacterized protein</fullName>
    </submittedName>
</protein>
<dbReference type="GeneID" id="60587810"/>